<protein>
    <submittedName>
        <fullName evidence="2">Uncharacterized protein</fullName>
    </submittedName>
</protein>
<feature type="region of interest" description="Disordered" evidence="1">
    <location>
        <begin position="343"/>
        <end position="367"/>
    </location>
</feature>
<keyword evidence="3" id="KW-1185">Reference proteome</keyword>
<dbReference type="AlphaFoldDB" id="A0AAW9PW18"/>
<evidence type="ECO:0000313" key="3">
    <source>
        <dbReference type="Proteomes" id="UP001333818"/>
    </source>
</evidence>
<reference evidence="2" key="1">
    <citation type="submission" date="2024-01" db="EMBL/GenBank/DDBJ databases">
        <title>Bank of Algae and Cyanobacteria of the Azores (BACA) strain genomes.</title>
        <authorList>
            <person name="Luz R."/>
            <person name="Cordeiro R."/>
            <person name="Fonseca A."/>
            <person name="Goncalves V."/>
        </authorList>
    </citation>
    <scope>NUCLEOTIDE SEQUENCE</scope>
    <source>
        <strain evidence="2">BACA0141</strain>
    </source>
</reference>
<gene>
    <name evidence="2" type="ORF">V2H45_10455</name>
</gene>
<feature type="compositionally biased region" description="Polar residues" evidence="1">
    <location>
        <begin position="347"/>
        <end position="358"/>
    </location>
</feature>
<accession>A0AAW9PW18</accession>
<dbReference type="RefSeq" id="WP_330483595.1">
    <property type="nucleotide sequence ID" value="NZ_JAZBJZ010000034.1"/>
</dbReference>
<dbReference type="EMBL" id="JAZBJZ010000034">
    <property type="protein sequence ID" value="MEE3717167.1"/>
    <property type="molecule type" value="Genomic_DNA"/>
</dbReference>
<organism evidence="2 3">
    <name type="scientific">Tumidithrix elongata BACA0141</name>
    <dbReference type="NCBI Taxonomy" id="2716417"/>
    <lineage>
        <taxon>Bacteria</taxon>
        <taxon>Bacillati</taxon>
        <taxon>Cyanobacteriota</taxon>
        <taxon>Cyanophyceae</taxon>
        <taxon>Pseudanabaenales</taxon>
        <taxon>Pseudanabaenaceae</taxon>
        <taxon>Tumidithrix</taxon>
        <taxon>Tumidithrix elongata</taxon>
    </lineage>
</organism>
<sequence>MTQQLSILELAKQGDAAAIAALINRSLQPKGIVAQASMERDCLRVVLLSAQVPNQKSVVELIHRGMVILQVESVKKVRISARKAENNALVWESEFSLVSPAVSSLSIPAENTTTLLGQPQNQKGLILVQKLSQLKRNQQEYQDIIIRFIDERAGTVRCLATLSELMQAINKSNFSFSSVATNPNLRNLLDTISEYSSTDEKGDQIITNVSVLQPGQPWQKVKIRLVTQVYFEPAQEDEEPTPSQHGGITLDVDDMPINSQIAPVAVEDVAQKDLGTNVKAGGFATVSENLLDDLIQDLEPNLRSQGSKQAIAVSQASLSDITGEPSLTVGDFLDDFGSEGKVASGLRDTSQPNIQPNLKSDAKPMANWKSQERSVEIESNEKNNESIDSLFDEFDLASEPNLNQVATKSKESNLDASISEILKSQQNSTKYDDSDRKEMITLDNFL</sequence>
<name>A0AAW9PW18_9CYAN</name>
<evidence type="ECO:0000313" key="2">
    <source>
        <dbReference type="EMBL" id="MEE3717167.1"/>
    </source>
</evidence>
<comment type="caution">
    <text evidence="2">The sequence shown here is derived from an EMBL/GenBank/DDBJ whole genome shotgun (WGS) entry which is preliminary data.</text>
</comment>
<proteinExistence type="predicted"/>
<dbReference type="Proteomes" id="UP001333818">
    <property type="component" value="Unassembled WGS sequence"/>
</dbReference>
<evidence type="ECO:0000256" key="1">
    <source>
        <dbReference type="SAM" id="MobiDB-lite"/>
    </source>
</evidence>